<evidence type="ECO:0000256" key="11">
    <source>
        <dbReference type="ARBA" id="ARBA00020772"/>
    </source>
</evidence>
<keyword evidence="16" id="KW-0832">Ubl conjugation</keyword>
<proteinExistence type="inferred from homology"/>
<dbReference type="PANTHER" id="PTHR11923">
    <property type="entry name" value="SCAVENGER RECEPTOR CLASS B TYPE-1 SR-B1"/>
    <property type="match status" value="1"/>
</dbReference>
<evidence type="ECO:0000256" key="23">
    <source>
        <dbReference type="ARBA" id="ARBA00023157"/>
    </source>
</evidence>
<dbReference type="GO" id="GO:0019915">
    <property type="term" value="P:lipid storage"/>
    <property type="evidence" value="ECO:0007669"/>
    <property type="project" value="TreeGrafter"/>
</dbReference>
<evidence type="ECO:0000256" key="19">
    <source>
        <dbReference type="ARBA" id="ARBA00023034"/>
    </source>
</evidence>
<comment type="catalytic activity">
    <reaction evidence="3">
        <text>hexadecanoate(out) = hexadecanoate(in)</text>
        <dbReference type="Rhea" id="RHEA:45256"/>
        <dbReference type="ChEBI" id="CHEBI:7896"/>
    </reaction>
    <physiologicalReaction direction="left-to-right" evidence="3">
        <dbReference type="Rhea" id="RHEA:45257"/>
    </physiologicalReaction>
</comment>
<gene>
    <name evidence="34" type="primary">LOC116947404</name>
</gene>
<organism evidence="33 34">
    <name type="scientific">Petromyzon marinus</name>
    <name type="common">Sea lamprey</name>
    <dbReference type="NCBI Taxonomy" id="7757"/>
    <lineage>
        <taxon>Eukaryota</taxon>
        <taxon>Metazoa</taxon>
        <taxon>Chordata</taxon>
        <taxon>Craniata</taxon>
        <taxon>Vertebrata</taxon>
        <taxon>Cyclostomata</taxon>
        <taxon>Hyperoartia</taxon>
        <taxon>Petromyzontiformes</taxon>
        <taxon>Petromyzontidae</taxon>
        <taxon>Petromyzon</taxon>
    </lineage>
</organism>
<keyword evidence="15" id="KW-0812">Transmembrane</keyword>
<dbReference type="Proteomes" id="UP001318040">
    <property type="component" value="Chromosome 30"/>
</dbReference>
<dbReference type="GO" id="GO:0042953">
    <property type="term" value="P:lipoprotein transport"/>
    <property type="evidence" value="ECO:0007669"/>
    <property type="project" value="TreeGrafter"/>
</dbReference>
<dbReference type="GO" id="GO:0044539">
    <property type="term" value="P:long-chain fatty acid import into cell"/>
    <property type="evidence" value="ECO:0007669"/>
    <property type="project" value="TreeGrafter"/>
</dbReference>
<dbReference type="Pfam" id="PF01130">
    <property type="entry name" value="CD36"/>
    <property type="match status" value="1"/>
</dbReference>
<reference evidence="34" key="1">
    <citation type="submission" date="2025-08" db="UniProtKB">
        <authorList>
            <consortium name="RefSeq"/>
        </authorList>
    </citation>
    <scope>IDENTIFICATION</scope>
    <source>
        <tissue evidence="34">Sperm</tissue>
    </source>
</reference>
<comment type="catalytic activity">
    <reaction evidence="2">
        <text>(9Z)-octadecenoate(out) = (9Z)-octadecenoate(in)</text>
        <dbReference type="Rhea" id="RHEA:33655"/>
        <dbReference type="ChEBI" id="CHEBI:30823"/>
    </reaction>
    <physiologicalReaction direction="left-to-right" evidence="2">
        <dbReference type="Rhea" id="RHEA:33656"/>
    </physiologicalReaction>
</comment>
<evidence type="ECO:0000256" key="17">
    <source>
        <dbReference type="ARBA" id="ARBA00022889"/>
    </source>
</evidence>
<evidence type="ECO:0000256" key="22">
    <source>
        <dbReference type="ARBA" id="ARBA00023139"/>
    </source>
</evidence>
<keyword evidence="19" id="KW-0333">Golgi apparatus</keyword>
<feature type="disulfide bond" evidence="32">
    <location>
        <begin position="329"/>
        <end position="390"/>
    </location>
</feature>
<keyword evidence="17" id="KW-0130">Cell adhesion</keyword>
<dbReference type="InterPro" id="IPR002159">
    <property type="entry name" value="CD36_fam"/>
</dbReference>
<evidence type="ECO:0000256" key="30">
    <source>
        <dbReference type="ARBA" id="ARBA00032188"/>
    </source>
</evidence>
<evidence type="ECO:0000256" key="5">
    <source>
        <dbReference type="ARBA" id="ARBA00001892"/>
    </source>
</evidence>
<evidence type="ECO:0000256" key="21">
    <source>
        <dbReference type="ARBA" id="ARBA00023136"/>
    </source>
</evidence>
<feature type="disulfide bond" evidence="32">
    <location>
        <begin position="370"/>
        <end position="379"/>
    </location>
</feature>
<keyword evidence="26" id="KW-0449">Lipoprotein</keyword>
<dbReference type="GO" id="GO:0006898">
    <property type="term" value="P:receptor-mediated endocytosis"/>
    <property type="evidence" value="ECO:0007669"/>
    <property type="project" value="TreeGrafter"/>
</dbReference>
<evidence type="ECO:0000256" key="1">
    <source>
        <dbReference type="ARBA" id="ARBA00000542"/>
    </source>
</evidence>
<dbReference type="RefSeq" id="XP_032818981.1">
    <property type="nucleotide sequence ID" value="XM_032963090.1"/>
</dbReference>
<dbReference type="GO" id="GO:0005901">
    <property type="term" value="C:caveola"/>
    <property type="evidence" value="ECO:0007669"/>
    <property type="project" value="TreeGrafter"/>
</dbReference>
<evidence type="ECO:0000256" key="31">
    <source>
        <dbReference type="ARBA" id="ARBA00032780"/>
    </source>
</evidence>
<comment type="similarity">
    <text evidence="10">Belongs to the CD36 family.</text>
</comment>
<evidence type="ECO:0000256" key="3">
    <source>
        <dbReference type="ARBA" id="ARBA00000934"/>
    </source>
</evidence>
<feature type="disulfide bond" evidence="32">
    <location>
        <begin position="300"/>
        <end position="368"/>
    </location>
</feature>
<keyword evidence="22" id="KW-0564">Palmitate</keyword>
<dbReference type="GO" id="GO:0016324">
    <property type="term" value="C:apical plasma membrane"/>
    <property type="evidence" value="ECO:0007669"/>
    <property type="project" value="UniProtKB-SubCell"/>
</dbReference>
<dbReference type="PRINTS" id="PR01610">
    <property type="entry name" value="CD36ANTIGEN"/>
</dbReference>
<evidence type="ECO:0000256" key="24">
    <source>
        <dbReference type="ARBA" id="ARBA00023170"/>
    </source>
</evidence>
<dbReference type="GO" id="GO:0005044">
    <property type="term" value="F:scavenger receptor activity"/>
    <property type="evidence" value="ECO:0007669"/>
    <property type="project" value="TreeGrafter"/>
</dbReference>
<evidence type="ECO:0000256" key="2">
    <source>
        <dbReference type="ARBA" id="ARBA00000626"/>
    </source>
</evidence>
<evidence type="ECO:0000256" key="12">
    <source>
        <dbReference type="ARBA" id="ARBA00022448"/>
    </source>
</evidence>
<comment type="subcellular location">
    <subcellularLocation>
        <location evidence="6">Apical cell membrane</location>
    </subcellularLocation>
    <subcellularLocation>
        <location evidence="9">Cell membrane</location>
        <topology evidence="9">Multi-pass membrane protein</topology>
    </subcellularLocation>
    <subcellularLocation>
        <location evidence="8">Golgi apparatus</location>
    </subcellularLocation>
    <subcellularLocation>
        <location evidence="7">Membrane raft</location>
    </subcellularLocation>
</comment>
<evidence type="ECO:0000256" key="10">
    <source>
        <dbReference type="ARBA" id="ARBA00010532"/>
    </source>
</evidence>
<evidence type="ECO:0000256" key="28">
    <source>
        <dbReference type="ARBA" id="ARBA00029966"/>
    </source>
</evidence>
<evidence type="ECO:0000256" key="18">
    <source>
        <dbReference type="ARBA" id="ARBA00022989"/>
    </source>
</evidence>
<dbReference type="GO" id="GO:0007155">
    <property type="term" value="P:cell adhesion"/>
    <property type="evidence" value="ECO:0007669"/>
    <property type="project" value="UniProtKB-KW"/>
</dbReference>
<comment type="catalytic activity">
    <reaction evidence="1">
        <text>(9Z,12Z)-octadecadienoate(out) = (9Z,12Z)-octadecadienoate(in)</text>
        <dbReference type="Rhea" id="RHEA:45264"/>
        <dbReference type="ChEBI" id="CHEBI:30245"/>
    </reaction>
    <physiologicalReaction direction="left-to-right" evidence="1">
        <dbReference type="Rhea" id="RHEA:45265"/>
    </physiologicalReaction>
</comment>
<dbReference type="GO" id="GO:0005794">
    <property type="term" value="C:Golgi apparatus"/>
    <property type="evidence" value="ECO:0007669"/>
    <property type="project" value="UniProtKB-SubCell"/>
</dbReference>
<keyword evidence="23 32" id="KW-1015">Disulfide bond</keyword>
<evidence type="ECO:0000313" key="34">
    <source>
        <dbReference type="RefSeq" id="XP_032818981.1"/>
    </source>
</evidence>
<evidence type="ECO:0000256" key="7">
    <source>
        <dbReference type="ARBA" id="ARBA00004285"/>
    </source>
</evidence>
<evidence type="ECO:0000256" key="14">
    <source>
        <dbReference type="ARBA" id="ARBA00022499"/>
    </source>
</evidence>
<keyword evidence="21" id="KW-0472">Membrane</keyword>
<dbReference type="AlphaFoldDB" id="A0AAJ7TJ68"/>
<evidence type="ECO:0000256" key="15">
    <source>
        <dbReference type="ARBA" id="ARBA00022692"/>
    </source>
</evidence>
<evidence type="ECO:0000256" key="29">
    <source>
        <dbReference type="ARBA" id="ARBA00031821"/>
    </source>
</evidence>
<dbReference type="GO" id="GO:0034383">
    <property type="term" value="P:low-density lipoprotein particle clearance"/>
    <property type="evidence" value="ECO:0007669"/>
    <property type="project" value="TreeGrafter"/>
</dbReference>
<dbReference type="InterPro" id="IPR005428">
    <property type="entry name" value="CD36/SCARB1/SNMP1"/>
</dbReference>
<protein>
    <recommendedName>
        <fullName evidence="11">Platelet glycoprotein 4</fullName>
    </recommendedName>
    <alternativeName>
        <fullName evidence="31">Glycoprotein IIIb</fullName>
    </alternativeName>
    <alternativeName>
        <fullName evidence="29">PAS IV</fullName>
    </alternativeName>
    <alternativeName>
        <fullName evidence="30">PAS-4</fullName>
    </alternativeName>
    <alternativeName>
        <fullName evidence="28">Platelet glycoprotein IV</fullName>
    </alternativeName>
</protein>
<name>A0AAJ7TJ68_PETMA</name>
<keyword evidence="12" id="KW-0813">Transport</keyword>
<evidence type="ECO:0000256" key="20">
    <source>
        <dbReference type="ARBA" id="ARBA00023055"/>
    </source>
</evidence>
<keyword evidence="13" id="KW-1003">Cell membrane</keyword>
<dbReference type="PANTHER" id="PTHR11923:SF12">
    <property type="entry name" value="PLATELET GLYCOPROTEIN 4"/>
    <property type="match status" value="1"/>
</dbReference>
<dbReference type="KEGG" id="pmrn:116947404"/>
<evidence type="ECO:0000256" key="4">
    <source>
        <dbReference type="ARBA" id="ARBA00000996"/>
    </source>
</evidence>
<comment type="catalytic activity">
    <reaction evidence="27">
        <text>tetracosanoate(out) = tetracosanoate(in)</text>
        <dbReference type="Rhea" id="RHEA:45260"/>
        <dbReference type="ChEBI" id="CHEBI:31014"/>
    </reaction>
    <physiologicalReaction direction="left-to-right" evidence="27">
        <dbReference type="Rhea" id="RHEA:45261"/>
    </physiologicalReaction>
</comment>
<evidence type="ECO:0000313" key="33">
    <source>
        <dbReference type="Proteomes" id="UP001318040"/>
    </source>
</evidence>
<dbReference type="PRINTS" id="PR01609">
    <property type="entry name" value="CD36FAMILY"/>
</dbReference>
<evidence type="ECO:0000256" key="32">
    <source>
        <dbReference type="PIRSR" id="PIRSR605428-52"/>
    </source>
</evidence>
<keyword evidence="33" id="KW-1185">Reference proteome</keyword>
<accession>A0AAJ7TJ68</accession>
<dbReference type="GO" id="GO:0005041">
    <property type="term" value="F:low-density lipoprotein particle receptor activity"/>
    <property type="evidence" value="ECO:0007669"/>
    <property type="project" value="TreeGrafter"/>
</dbReference>
<dbReference type="GO" id="GO:0009986">
    <property type="term" value="C:cell surface"/>
    <property type="evidence" value="ECO:0007669"/>
    <property type="project" value="TreeGrafter"/>
</dbReference>
<keyword evidence="25" id="KW-0325">Glycoprotein</keyword>
<evidence type="ECO:0000256" key="25">
    <source>
        <dbReference type="ARBA" id="ARBA00023180"/>
    </source>
</evidence>
<evidence type="ECO:0000256" key="16">
    <source>
        <dbReference type="ARBA" id="ARBA00022843"/>
    </source>
</evidence>
<sequence length="436" mass="48824">MGCCCSPKCCLVSGLVVAALVLVLGGVLIPIGDHIISSTVTKEAVLINGTVAFDAWVQSPSDVYRQFWFFNVTNSEEFSLQSNSSVTVKPKLKQLGPYTYKVRHLAKDKLVYHPNDSVSYVLPQQAIFLRDMSVGPEEDLITSINMVASALPVIMGFPGVLNSFYKKTNTSIFHTRTVRELLWGYKDPILESVASTGIDSTFGLFYPYNGSNDGVYTIFTGQGDISRVAIIHEWKYNKRSCAFFILFSAALGLNPNSGLHDPGFERLYCNFANVLTKYIVLSDSLFLYVRSMNFWPDEFCDRIKGTDGSSFPPFLNKKNKLEFFSSDVCRNLVAEFDQTRKLKGIDVYRYLLPTSLLSASNKNTANQCYCTEYLNRTGCTRDGVLDISSCKGGAPVFISLPHFLDGSREYIDDVEGLEPNREDHETYLDVEPVWLM</sequence>
<dbReference type="GO" id="GO:0150094">
    <property type="term" value="P:amyloid-beta clearance by cellular catabolic process"/>
    <property type="evidence" value="ECO:0007669"/>
    <property type="project" value="TreeGrafter"/>
</dbReference>
<comment type="catalytic activity">
    <reaction evidence="4">
        <text>tetradecanoate(out) = tetradecanoate(in)</text>
        <dbReference type="Rhea" id="RHEA:45252"/>
        <dbReference type="ChEBI" id="CHEBI:30807"/>
    </reaction>
    <physiologicalReaction direction="left-to-right" evidence="4">
        <dbReference type="Rhea" id="RHEA:45253"/>
    </physiologicalReaction>
</comment>
<keyword evidence="24" id="KW-0675">Receptor</keyword>
<evidence type="ECO:0000256" key="6">
    <source>
        <dbReference type="ARBA" id="ARBA00004221"/>
    </source>
</evidence>
<evidence type="ECO:0000256" key="9">
    <source>
        <dbReference type="ARBA" id="ARBA00004651"/>
    </source>
</evidence>
<evidence type="ECO:0000256" key="27">
    <source>
        <dbReference type="ARBA" id="ARBA00023949"/>
    </source>
</evidence>
<evidence type="ECO:0000256" key="26">
    <source>
        <dbReference type="ARBA" id="ARBA00023288"/>
    </source>
</evidence>
<comment type="catalytic activity">
    <reaction evidence="5">
        <text>butanoate(out) = butanoate(in)</text>
        <dbReference type="Rhea" id="RHEA:45248"/>
        <dbReference type="ChEBI" id="CHEBI:17968"/>
    </reaction>
    <physiologicalReaction direction="left-to-right" evidence="5">
        <dbReference type="Rhea" id="RHEA:45249"/>
    </physiologicalReaction>
</comment>
<evidence type="ECO:0000256" key="13">
    <source>
        <dbReference type="ARBA" id="ARBA00022475"/>
    </source>
</evidence>
<dbReference type="CTD" id="948"/>
<keyword evidence="14" id="KW-1017">Isopeptide bond</keyword>
<keyword evidence="18" id="KW-1133">Transmembrane helix</keyword>
<dbReference type="GO" id="GO:0030169">
    <property type="term" value="F:low-density lipoprotein particle binding"/>
    <property type="evidence" value="ECO:0007669"/>
    <property type="project" value="TreeGrafter"/>
</dbReference>
<evidence type="ECO:0000256" key="8">
    <source>
        <dbReference type="ARBA" id="ARBA00004555"/>
    </source>
</evidence>
<keyword evidence="20" id="KW-0445">Lipid transport</keyword>